<name>A0A1G2S928_9BACT</name>
<organism evidence="1 2">
    <name type="scientific">Candidatus Yonathbacteria bacterium RIFCSPHIGHO2_01_FULL_51_10</name>
    <dbReference type="NCBI Taxonomy" id="1802723"/>
    <lineage>
        <taxon>Bacteria</taxon>
        <taxon>Candidatus Yonathiibacteriota</taxon>
    </lineage>
</organism>
<dbReference type="STRING" id="1802723.A2675_00780"/>
<comment type="caution">
    <text evidence="1">The sequence shown here is derived from an EMBL/GenBank/DDBJ whole genome shotgun (WGS) entry which is preliminary data.</text>
</comment>
<evidence type="ECO:0000313" key="2">
    <source>
        <dbReference type="Proteomes" id="UP000176997"/>
    </source>
</evidence>
<gene>
    <name evidence="1" type="ORF">A2675_00780</name>
</gene>
<reference evidence="1 2" key="1">
    <citation type="journal article" date="2016" name="Nat. Commun.">
        <title>Thousands of microbial genomes shed light on interconnected biogeochemical processes in an aquifer system.</title>
        <authorList>
            <person name="Anantharaman K."/>
            <person name="Brown C.T."/>
            <person name="Hug L.A."/>
            <person name="Sharon I."/>
            <person name="Castelle C.J."/>
            <person name="Probst A.J."/>
            <person name="Thomas B.C."/>
            <person name="Singh A."/>
            <person name="Wilkins M.J."/>
            <person name="Karaoz U."/>
            <person name="Brodie E.L."/>
            <person name="Williams K.H."/>
            <person name="Hubbard S.S."/>
            <person name="Banfield J.F."/>
        </authorList>
    </citation>
    <scope>NUCLEOTIDE SEQUENCE [LARGE SCALE GENOMIC DNA]</scope>
</reference>
<evidence type="ECO:0000313" key="1">
    <source>
        <dbReference type="EMBL" id="OHA81102.1"/>
    </source>
</evidence>
<dbReference type="AlphaFoldDB" id="A0A1G2S928"/>
<dbReference type="EMBL" id="MHUS01000014">
    <property type="protein sequence ID" value="OHA81102.1"/>
    <property type="molecule type" value="Genomic_DNA"/>
</dbReference>
<dbReference type="Proteomes" id="UP000176997">
    <property type="component" value="Unassembled WGS sequence"/>
</dbReference>
<accession>A0A1G2S928</accession>
<protein>
    <submittedName>
        <fullName evidence="1">Uncharacterized protein</fullName>
    </submittedName>
</protein>
<sequence>MSKSFNKEKVYLKKITTLEGAVVWLVDGEYVRKEIDENFTEFDHAPHFPFIPAHELWIDKDTDRREHHFFINHFIAEKSLMQSGIPVDEAHVAAEKLEEHARLSTLSKKILALRDDHHELIKRIHRDLLQEYSTPDVRIWLVDGQLVRDFFLNEYSEGGHDRVYPFIPEGEIWIERVLSEHERRFIILHELHERFLMGNKGGKKTYPNGHHGATIVEAHYRNHPEKLEARIKEELAKQG</sequence>
<proteinExistence type="predicted"/>